<dbReference type="GO" id="GO:0030276">
    <property type="term" value="F:clathrin binding"/>
    <property type="evidence" value="ECO:0007669"/>
    <property type="project" value="TreeGrafter"/>
</dbReference>
<evidence type="ECO:0000256" key="4">
    <source>
        <dbReference type="ARBA" id="ARBA00022490"/>
    </source>
</evidence>
<feature type="region of interest" description="Disordered" evidence="7">
    <location>
        <begin position="335"/>
        <end position="424"/>
    </location>
</feature>
<dbReference type="EMBL" id="LXFE01000773">
    <property type="protein sequence ID" value="OLL24490.1"/>
    <property type="molecule type" value="Genomic_DNA"/>
</dbReference>
<evidence type="ECO:0000313" key="9">
    <source>
        <dbReference type="EMBL" id="OLL24490.1"/>
    </source>
</evidence>
<dbReference type="STRING" id="1198029.A0A1U7LP92"/>
<feature type="region of interest" description="Disordered" evidence="7">
    <location>
        <begin position="468"/>
        <end position="526"/>
    </location>
</feature>
<keyword evidence="6" id="KW-0446">Lipid-binding</keyword>
<accession>A0A1U7LP92</accession>
<dbReference type="InterPro" id="IPR008942">
    <property type="entry name" value="ENTH_VHS"/>
</dbReference>
<dbReference type="GO" id="GO:0005768">
    <property type="term" value="C:endosome"/>
    <property type="evidence" value="ECO:0007669"/>
    <property type="project" value="TreeGrafter"/>
</dbReference>
<sequence>MSKTSARAVVRSVKNFSKGYSDIQVKVRNATSNDPWGPSGTEMGEIASATFDNTSDLFEIIDQFERRLNDKGKNWRHVFKTLTVLDYCLHSGSENVVVWAKQNLFLIKTLREFLYIDEEGKDRGANVRQKAKDITALLQDDERLRAERKNRTHMRGRLGQQSADDFLAMADRPKRTTSLRRPRTAVGRDDDDLRKAMEESKRSAEEEARKRRSKEQNDDELSRAIQLSKEEEELRLREQQERNANNFFDEALSPPPQPVQQPYQQLDQVDFFGNPIHDPYAQRPQNTGFLDNVYSQPTGYYQQPLQPAFPQQQDMLSTSEFSKGNPYASVAAQTTNYQTPGTNNPYSQNLSLSPPRLESAPTGSNNPFAKLDPYTCPSQNSLQSMDARPETQITYTPYNPPPQQPPFPSYSPAPQVPVPSPNPHYAHLEALLSAGNASGQDTFGNTGDARIAAQHSLTGQFVNSAGHGLKYQQTGPAGNSTNPFYSQYTGQPRPIAPNLTGPAAFSQQKPQQQQTWGNTGGSLIDL</sequence>
<dbReference type="PROSITE" id="PS50942">
    <property type="entry name" value="ENTH"/>
    <property type="match status" value="1"/>
</dbReference>
<keyword evidence="4" id="KW-0963">Cytoplasm</keyword>
<organism evidence="9 10">
    <name type="scientific">Neolecta irregularis (strain DAH-3)</name>
    <dbReference type="NCBI Taxonomy" id="1198029"/>
    <lineage>
        <taxon>Eukaryota</taxon>
        <taxon>Fungi</taxon>
        <taxon>Dikarya</taxon>
        <taxon>Ascomycota</taxon>
        <taxon>Taphrinomycotina</taxon>
        <taxon>Neolectales</taxon>
        <taxon>Neolectaceae</taxon>
        <taxon>Neolecta</taxon>
    </lineage>
</organism>
<dbReference type="OrthoDB" id="4033880at2759"/>
<dbReference type="InterPro" id="IPR013809">
    <property type="entry name" value="ENTH"/>
</dbReference>
<dbReference type="PROSITE" id="PS50330">
    <property type="entry name" value="UIM"/>
    <property type="match status" value="2"/>
</dbReference>
<dbReference type="GO" id="GO:0030479">
    <property type="term" value="C:actin cortical patch"/>
    <property type="evidence" value="ECO:0007669"/>
    <property type="project" value="EnsemblFungi"/>
</dbReference>
<evidence type="ECO:0000259" key="8">
    <source>
        <dbReference type="PROSITE" id="PS50942"/>
    </source>
</evidence>
<dbReference type="InterPro" id="IPR003903">
    <property type="entry name" value="UIM_dom"/>
</dbReference>
<dbReference type="Proteomes" id="UP000186594">
    <property type="component" value="Unassembled WGS sequence"/>
</dbReference>
<protein>
    <submittedName>
        <fullName evidence="9">Epsin-1</fullName>
    </submittedName>
</protein>
<dbReference type="GO" id="GO:0030125">
    <property type="term" value="C:clathrin vesicle coat"/>
    <property type="evidence" value="ECO:0007669"/>
    <property type="project" value="TreeGrafter"/>
</dbReference>
<dbReference type="GO" id="GO:0006897">
    <property type="term" value="P:endocytosis"/>
    <property type="evidence" value="ECO:0007669"/>
    <property type="project" value="EnsemblFungi"/>
</dbReference>
<evidence type="ECO:0000256" key="7">
    <source>
        <dbReference type="SAM" id="MobiDB-lite"/>
    </source>
</evidence>
<feature type="compositionally biased region" description="Pro residues" evidence="7">
    <location>
        <begin position="398"/>
        <end position="422"/>
    </location>
</feature>
<name>A0A1U7LP92_NEOID</name>
<feature type="domain" description="ENTH" evidence="8">
    <location>
        <begin position="15"/>
        <end position="148"/>
    </location>
</feature>
<dbReference type="CDD" id="cd16991">
    <property type="entry name" value="ENTH_Ent1_Ent2"/>
    <property type="match status" value="1"/>
</dbReference>
<dbReference type="SMART" id="SM00273">
    <property type="entry name" value="ENTH"/>
    <property type="match status" value="1"/>
</dbReference>
<feature type="compositionally biased region" description="Basic and acidic residues" evidence="7">
    <location>
        <begin position="186"/>
        <end position="237"/>
    </location>
</feature>
<keyword evidence="5" id="KW-0597">Phosphoprotein</keyword>
<evidence type="ECO:0000256" key="3">
    <source>
        <dbReference type="ARBA" id="ARBA00010130"/>
    </source>
</evidence>
<dbReference type="PANTHER" id="PTHR12276">
    <property type="entry name" value="EPSIN/ENT-RELATED"/>
    <property type="match status" value="1"/>
</dbReference>
<feature type="region of interest" description="Disordered" evidence="7">
    <location>
        <begin position="148"/>
        <end position="237"/>
    </location>
</feature>
<dbReference type="PANTHER" id="PTHR12276:SF110">
    <property type="entry name" value="EPSIN-1-RELATED"/>
    <property type="match status" value="1"/>
</dbReference>
<dbReference type="GO" id="GO:0180020">
    <property type="term" value="F:membrane bending activity"/>
    <property type="evidence" value="ECO:0007669"/>
    <property type="project" value="UniProtKB-ARBA"/>
</dbReference>
<proteinExistence type="inferred from homology"/>
<feature type="compositionally biased region" description="Polar residues" evidence="7">
    <location>
        <begin position="335"/>
        <end position="352"/>
    </location>
</feature>
<evidence type="ECO:0000313" key="10">
    <source>
        <dbReference type="Proteomes" id="UP000186594"/>
    </source>
</evidence>
<comment type="similarity">
    <text evidence="3">Belongs to the epsin family.</text>
</comment>
<dbReference type="SUPFAM" id="SSF48464">
    <property type="entry name" value="ENTH/VHS domain"/>
    <property type="match status" value="1"/>
</dbReference>
<feature type="compositionally biased region" description="Polar residues" evidence="7">
    <location>
        <begin position="471"/>
        <end position="490"/>
    </location>
</feature>
<evidence type="ECO:0000256" key="2">
    <source>
        <dbReference type="ARBA" id="ARBA00004496"/>
    </source>
</evidence>
<dbReference type="SMART" id="SM00726">
    <property type="entry name" value="UIM"/>
    <property type="match status" value="2"/>
</dbReference>
<dbReference type="GO" id="GO:0007015">
    <property type="term" value="P:actin filament organization"/>
    <property type="evidence" value="ECO:0007669"/>
    <property type="project" value="TreeGrafter"/>
</dbReference>
<keyword evidence="10" id="KW-1185">Reference proteome</keyword>
<dbReference type="Gene3D" id="1.25.40.90">
    <property type="match status" value="1"/>
</dbReference>
<dbReference type="FunFam" id="1.25.40.90:FF:000006">
    <property type="entry name" value="Clathrin interactor 1"/>
    <property type="match status" value="1"/>
</dbReference>
<comment type="subcellular location">
    <subcellularLocation>
        <location evidence="2">Cytoplasm</location>
    </subcellularLocation>
    <subcellularLocation>
        <location evidence="1">Membrane</location>
        <topology evidence="1">Peripheral membrane protein</topology>
    </subcellularLocation>
</comment>
<dbReference type="AlphaFoldDB" id="A0A1U7LP92"/>
<dbReference type="OMA" id="STEFYDI"/>
<evidence type="ECO:0000256" key="5">
    <source>
        <dbReference type="ARBA" id="ARBA00022553"/>
    </source>
</evidence>
<evidence type="ECO:0000256" key="6">
    <source>
        <dbReference type="ARBA" id="ARBA00023121"/>
    </source>
</evidence>
<dbReference type="GO" id="GO:0005886">
    <property type="term" value="C:plasma membrane"/>
    <property type="evidence" value="ECO:0007669"/>
    <property type="project" value="TreeGrafter"/>
</dbReference>
<gene>
    <name evidence="9" type="ORF">NEOLI_003269</name>
</gene>
<dbReference type="Pfam" id="PF01417">
    <property type="entry name" value="ENTH"/>
    <property type="match status" value="1"/>
</dbReference>
<reference evidence="9 10" key="1">
    <citation type="submission" date="2016-04" db="EMBL/GenBank/DDBJ databases">
        <title>Evolutionary innovation and constraint leading to complex multicellularity in the Ascomycota.</title>
        <authorList>
            <person name="Cisse O."/>
            <person name="Nguyen A."/>
            <person name="Hewitt D.A."/>
            <person name="Jedd G."/>
            <person name="Stajich J.E."/>
        </authorList>
    </citation>
    <scope>NUCLEOTIDE SEQUENCE [LARGE SCALE GENOMIC DNA]</scope>
    <source>
        <strain evidence="9 10">DAH-3</strain>
    </source>
</reference>
<dbReference type="GO" id="GO:0005546">
    <property type="term" value="F:phosphatidylinositol-4,5-bisphosphate binding"/>
    <property type="evidence" value="ECO:0007669"/>
    <property type="project" value="EnsemblFungi"/>
</dbReference>
<comment type="caution">
    <text evidence="9">The sequence shown here is derived from an EMBL/GenBank/DDBJ whole genome shotgun (WGS) entry which is preliminary data.</text>
</comment>
<evidence type="ECO:0000256" key="1">
    <source>
        <dbReference type="ARBA" id="ARBA00004170"/>
    </source>
</evidence>